<protein>
    <recommendedName>
        <fullName evidence="4">DUF4375 domain-containing protein</fullName>
    </recommendedName>
</protein>
<evidence type="ECO:0000256" key="1">
    <source>
        <dbReference type="SAM" id="Phobius"/>
    </source>
</evidence>
<keyword evidence="1" id="KW-0812">Transmembrane</keyword>
<dbReference type="RefSeq" id="WP_244722969.1">
    <property type="nucleotide sequence ID" value="NZ_CP095049.1"/>
</dbReference>
<proteinExistence type="predicted"/>
<accession>A0ABY4FF68</accession>
<name>A0ABY4FF68_9BACT</name>
<evidence type="ECO:0000313" key="3">
    <source>
        <dbReference type="Proteomes" id="UP000831785"/>
    </source>
</evidence>
<sequence length="201" mass="23564">MADFLYLSRFDENLQAELPIPSADWETCTETVPDVRLGGAETPGQVQVYDEDSQQWELLFWLNADGSAYTHARSFFGQEAGIGTRYSVAMQLAHCLGACLHGQEDDFYYVPEWHRFFWDESDELESVTLEEVREYRRQYGYDTAHLRPRLEAIRAQYRTQEQLLPPATQRPAAAAKTFWQRYTWLVWLGLCALFYLITRLW</sequence>
<reference evidence="2 3" key="1">
    <citation type="submission" date="2022-04" db="EMBL/GenBank/DDBJ databases">
        <title>Hymenobacter sp. isolated from the air.</title>
        <authorList>
            <person name="Won M."/>
            <person name="Lee C.-M."/>
            <person name="Woen H.-Y."/>
            <person name="Kwon S.-W."/>
        </authorList>
    </citation>
    <scope>NUCLEOTIDE SEQUENCE [LARGE SCALE GENOMIC DNA]</scope>
    <source>
        <strain evidence="3">5116 S-27</strain>
    </source>
</reference>
<dbReference type="Proteomes" id="UP000831785">
    <property type="component" value="Chromosome"/>
</dbReference>
<evidence type="ECO:0000313" key="2">
    <source>
        <dbReference type="EMBL" id="UOQ55040.1"/>
    </source>
</evidence>
<keyword evidence="1" id="KW-1133">Transmembrane helix</keyword>
<gene>
    <name evidence="2" type="ORF">MUN80_09845</name>
</gene>
<evidence type="ECO:0008006" key="4">
    <source>
        <dbReference type="Google" id="ProtNLM"/>
    </source>
</evidence>
<keyword evidence="1" id="KW-0472">Membrane</keyword>
<feature type="transmembrane region" description="Helical" evidence="1">
    <location>
        <begin position="178"/>
        <end position="197"/>
    </location>
</feature>
<organism evidence="2 3">
    <name type="scientific">Hymenobacter cellulosivorans</name>
    <dbReference type="NCBI Taxonomy" id="2932249"/>
    <lineage>
        <taxon>Bacteria</taxon>
        <taxon>Pseudomonadati</taxon>
        <taxon>Bacteroidota</taxon>
        <taxon>Cytophagia</taxon>
        <taxon>Cytophagales</taxon>
        <taxon>Hymenobacteraceae</taxon>
        <taxon>Hymenobacter</taxon>
    </lineage>
</organism>
<dbReference type="EMBL" id="CP095049">
    <property type="protein sequence ID" value="UOQ55040.1"/>
    <property type="molecule type" value="Genomic_DNA"/>
</dbReference>
<keyword evidence="3" id="KW-1185">Reference proteome</keyword>